<sequence length="215" mass="25578">MDIKKFLTTLSFAGATGLIVFEIFSSLYRKPLLYLVVRSQGFKTLLEIKKEPFNKWKRIFVTNRADLFRENFIPYLTNKASDAEGAYYLNRWCREAFNSTDWDSLTLWRTRRYCTATWAIEFLEEDGVHLVEELDEELREKEWNKVFKELRGNIARAGVINEFNERENNADRAIALLQDWCGYRLNQHSTKENYLDKKYARSWCVTLDSPRRNEA</sequence>
<evidence type="ECO:0000313" key="3">
    <source>
        <dbReference type="Proteomes" id="UP000077623"/>
    </source>
</evidence>
<gene>
    <name evidence="2" type="ORF">A6V39_04670</name>
</gene>
<proteinExistence type="predicted"/>
<keyword evidence="1" id="KW-0812">Transmembrane</keyword>
<keyword evidence="1" id="KW-0472">Membrane</keyword>
<evidence type="ECO:0000313" key="2">
    <source>
        <dbReference type="EMBL" id="OAL09844.1"/>
    </source>
</evidence>
<evidence type="ECO:0000256" key="1">
    <source>
        <dbReference type="SAM" id="Phobius"/>
    </source>
</evidence>
<dbReference type="STRING" id="432608.A6V39_04670"/>
<organism evidence="2 3">
    <name type="scientific">Candidatus Mycoplasma haematobovis</name>
    <dbReference type="NCBI Taxonomy" id="432608"/>
    <lineage>
        <taxon>Bacteria</taxon>
        <taxon>Bacillati</taxon>
        <taxon>Mycoplasmatota</taxon>
        <taxon>Mollicutes</taxon>
        <taxon>Mycoplasmataceae</taxon>
        <taxon>Mycoplasma</taxon>
    </lineage>
</organism>
<dbReference type="AlphaFoldDB" id="A0A1A9QCM7"/>
<accession>A0A1A9QCM7</accession>
<comment type="caution">
    <text evidence="2">The sequence shown here is derived from an EMBL/GenBank/DDBJ whole genome shotgun (WGS) entry which is preliminary data.</text>
</comment>
<dbReference type="EMBL" id="LWUJ01000013">
    <property type="protein sequence ID" value="OAL09844.1"/>
    <property type="molecule type" value="Genomic_DNA"/>
</dbReference>
<keyword evidence="3" id="KW-1185">Reference proteome</keyword>
<name>A0A1A9QCM7_9MOLU</name>
<protein>
    <submittedName>
        <fullName evidence="2">Uncharacterized protein</fullName>
    </submittedName>
</protein>
<dbReference type="RefSeq" id="WP_187150570.1">
    <property type="nucleotide sequence ID" value="NZ_LWUJ01000013.1"/>
</dbReference>
<feature type="transmembrane region" description="Helical" evidence="1">
    <location>
        <begin position="6"/>
        <end position="28"/>
    </location>
</feature>
<reference evidence="3" key="1">
    <citation type="submission" date="2016-04" db="EMBL/GenBank/DDBJ databases">
        <authorList>
            <person name="Quiroz-Castaneda R.E."/>
            <person name="Martinez-Ocampo F."/>
        </authorList>
    </citation>
    <scope>NUCLEOTIDE SEQUENCE [LARGE SCALE GENOMIC DNA]</scope>
    <source>
        <strain evidence="3">INIFAP01</strain>
    </source>
</reference>
<dbReference type="Proteomes" id="UP000077623">
    <property type="component" value="Unassembled WGS sequence"/>
</dbReference>
<keyword evidence="1" id="KW-1133">Transmembrane helix</keyword>